<comment type="subcellular location">
    <subcellularLocation>
        <location evidence="1">Mitochondrion inner membrane</location>
        <topology evidence="1">Single-pass membrane protein</topology>
    </subcellularLocation>
</comment>
<sequence>MSFSRPKRPLQRMLPRSSSNSVLTDRHRARQSRNRFQRRPLRTSHSTQSLLPRSVDSGGNGEGVSTSYSVTTHSTARYMNLESVSDTASEYSEYDLVNEQMQHFLLDSEDTSDSDADVDGLLSSAAVFMGEFTPTRMGEAHRSRSWKRTKMPVRRRVAKKSESCASLSSAPRITPSASHTLLSDLDTAVREAVTMGGASQRCRTRKQPRPTSGRERRWLVPPLPSVSVEAAHAGEGVSMQWPWFTIVFDLDETLVSARYGPIHLRPHVGELLRSLHRLPVEIIVWTAGTAHYVNPILQSIGHACGRRQWFHHVISRHKRWYRDTNTSVKDLSQLGRPLDRLVMVENNPVSALPQPSMCVLLEDYLGPNPADESLLVLRELFERLVVRYARGLSTAPPTGICEEATEDFPSAQRIATSSSTTLRDLTTVVNATTFLSAPLAVLIREDAALQFVEFQIEDVVKEKGVSMLQRVEMRECVGGADRLRCLGLRYRPPPLAPPTLVAPPGGAASVTSSLLSLRSYGSINPLHPL</sequence>
<dbReference type="EMBL" id="JAFJZO010000034">
    <property type="protein sequence ID" value="KAG5494122.1"/>
    <property type="molecule type" value="Genomic_DNA"/>
</dbReference>
<dbReference type="GO" id="GO:0015031">
    <property type="term" value="P:protein transport"/>
    <property type="evidence" value="ECO:0007669"/>
    <property type="project" value="UniProtKB-KW"/>
</dbReference>
<accession>A0A836L1U5</accession>
<name>A0A836L1U5_9TRYP</name>
<feature type="compositionally biased region" description="Basic residues" evidence="2">
    <location>
        <begin position="27"/>
        <end position="42"/>
    </location>
</feature>
<keyword evidence="1" id="KW-0496">Mitochondrion</keyword>
<dbReference type="SUPFAM" id="SSF56784">
    <property type="entry name" value="HAD-like"/>
    <property type="match status" value="1"/>
</dbReference>
<organism evidence="4 5">
    <name type="scientific">Porcisia hertigi</name>
    <dbReference type="NCBI Taxonomy" id="2761500"/>
    <lineage>
        <taxon>Eukaryota</taxon>
        <taxon>Discoba</taxon>
        <taxon>Euglenozoa</taxon>
        <taxon>Kinetoplastea</taxon>
        <taxon>Metakinetoplastina</taxon>
        <taxon>Trypanosomatida</taxon>
        <taxon>Trypanosomatidae</taxon>
        <taxon>Leishmaniinae</taxon>
        <taxon>Porcisia</taxon>
    </lineage>
</organism>
<dbReference type="Proteomes" id="UP000674318">
    <property type="component" value="Unassembled WGS sequence"/>
</dbReference>
<comment type="caution">
    <text evidence="4">The sequence shown here is derived from an EMBL/GenBank/DDBJ whole genome shotgun (WGS) entry which is preliminary data.</text>
</comment>
<keyword evidence="1" id="KW-0809">Transit peptide</keyword>
<comment type="similarity">
    <text evidence="1">Belongs to the TIM50 family.</text>
</comment>
<dbReference type="RefSeq" id="XP_067754157.1">
    <property type="nucleotide sequence ID" value="XM_067898000.1"/>
</dbReference>
<dbReference type="InterPro" id="IPR050365">
    <property type="entry name" value="TIM50"/>
</dbReference>
<feature type="compositionally biased region" description="Basic residues" evidence="2">
    <location>
        <begin position="1"/>
        <end position="10"/>
    </location>
</feature>
<dbReference type="GO" id="GO:0005744">
    <property type="term" value="C:TIM23 mitochondrial import inner membrane translocase complex"/>
    <property type="evidence" value="ECO:0007669"/>
    <property type="project" value="UniProtKB-UniRule"/>
</dbReference>
<dbReference type="OrthoDB" id="277011at2759"/>
<evidence type="ECO:0000259" key="3">
    <source>
        <dbReference type="PROSITE" id="PS50969"/>
    </source>
</evidence>
<dbReference type="InterPro" id="IPR036412">
    <property type="entry name" value="HAD-like_sf"/>
</dbReference>
<dbReference type="InterPro" id="IPR023214">
    <property type="entry name" value="HAD_sf"/>
</dbReference>
<feature type="compositionally biased region" description="Basic residues" evidence="2">
    <location>
        <begin position="143"/>
        <end position="158"/>
    </location>
</feature>
<comment type="subunit">
    <text evidence="1">Component of the TIM23 complex.</text>
</comment>
<keyword evidence="1" id="KW-0813">Transport</keyword>
<protein>
    <recommendedName>
        <fullName evidence="1">Mitochondrial import inner membrane translocase subunit TIM50</fullName>
    </recommendedName>
</protein>
<dbReference type="PANTHER" id="PTHR12210">
    <property type="entry name" value="DULLARD PROTEIN PHOSPHATASE"/>
    <property type="match status" value="1"/>
</dbReference>
<feature type="region of interest" description="Disordered" evidence="2">
    <location>
        <begin position="1"/>
        <end position="65"/>
    </location>
</feature>
<keyword evidence="5" id="KW-1185">Reference proteome</keyword>
<dbReference type="Pfam" id="PF03031">
    <property type="entry name" value="NIF"/>
    <property type="match status" value="1"/>
</dbReference>
<dbReference type="GeneID" id="94288077"/>
<keyword evidence="1" id="KW-0811">Translocation</keyword>
<feature type="domain" description="FCP1 homology" evidence="3">
    <location>
        <begin position="239"/>
        <end position="384"/>
    </location>
</feature>
<dbReference type="Gene3D" id="3.40.50.1000">
    <property type="entry name" value="HAD superfamily/HAD-like"/>
    <property type="match status" value="1"/>
</dbReference>
<dbReference type="PROSITE" id="PS50969">
    <property type="entry name" value="FCP1"/>
    <property type="match status" value="1"/>
</dbReference>
<reference evidence="4 5" key="1">
    <citation type="submission" date="2021-02" db="EMBL/GenBank/DDBJ databases">
        <title>Porcisia hertigi Genome sequencing and assembly.</title>
        <authorList>
            <person name="Almutairi H."/>
            <person name="Gatherer D."/>
        </authorList>
    </citation>
    <scope>NUCLEOTIDE SEQUENCE [LARGE SCALE GENOMIC DNA]</scope>
    <source>
        <strain evidence="4 5">C119</strain>
    </source>
</reference>
<evidence type="ECO:0000256" key="1">
    <source>
        <dbReference type="RuleBase" id="RU365079"/>
    </source>
</evidence>
<feature type="region of interest" description="Disordered" evidence="2">
    <location>
        <begin position="139"/>
        <end position="171"/>
    </location>
</feature>
<proteinExistence type="inferred from homology"/>
<feature type="region of interest" description="Disordered" evidence="2">
    <location>
        <begin position="195"/>
        <end position="217"/>
    </location>
</feature>
<gene>
    <name evidence="4" type="ORF">JKF63_01957</name>
</gene>
<comment type="function">
    <text evidence="1">Essential component of the TIM23 complex, a complex that mediates the translocation of transit peptide-containing proteins across the mitochondrial inner membrane.</text>
</comment>
<evidence type="ECO:0000256" key="2">
    <source>
        <dbReference type="SAM" id="MobiDB-lite"/>
    </source>
</evidence>
<dbReference type="AlphaFoldDB" id="A0A836L1U5"/>
<evidence type="ECO:0000313" key="5">
    <source>
        <dbReference type="Proteomes" id="UP000674318"/>
    </source>
</evidence>
<keyword evidence="1" id="KW-0653">Protein transport</keyword>
<dbReference type="KEGG" id="phet:94288077"/>
<evidence type="ECO:0000313" key="4">
    <source>
        <dbReference type="EMBL" id="KAG5494122.1"/>
    </source>
</evidence>
<dbReference type="InterPro" id="IPR004274">
    <property type="entry name" value="FCP1_dom"/>
</dbReference>
<dbReference type="SMART" id="SM00577">
    <property type="entry name" value="CPDc"/>
    <property type="match status" value="1"/>
</dbReference>